<sequence length="135" mass="14445">MNQNPNAICWFEIYVDDMERAKKFYSAVLGITFDDMAVPGGAGDFKMSAFPADPDPEKMAVGGALVQMEGARGSGGPPATSSIVYFPCMDCSVEESRVEAAGGKVHKPKFSIGEYGFCAICLDTEGNTFGLYSMQ</sequence>
<dbReference type="InterPro" id="IPR029068">
    <property type="entry name" value="Glyas_Bleomycin-R_OHBP_Dase"/>
</dbReference>
<protein>
    <recommendedName>
        <fullName evidence="1">VOC domain-containing protein</fullName>
    </recommendedName>
</protein>
<accession>A0A1I3DVV1</accession>
<dbReference type="CDD" id="cd07247">
    <property type="entry name" value="SgaA_N_like"/>
    <property type="match status" value="1"/>
</dbReference>
<keyword evidence="3" id="KW-1185">Reference proteome</keyword>
<dbReference type="AlphaFoldDB" id="A0A1I3DVV1"/>
<gene>
    <name evidence="2" type="ORF">SAMN05444682_101655</name>
</gene>
<organism evidence="2 3">
    <name type="scientific">Parapedobacter indicus</name>
    <dbReference type="NCBI Taxonomy" id="1477437"/>
    <lineage>
        <taxon>Bacteria</taxon>
        <taxon>Pseudomonadati</taxon>
        <taxon>Bacteroidota</taxon>
        <taxon>Sphingobacteriia</taxon>
        <taxon>Sphingobacteriales</taxon>
        <taxon>Sphingobacteriaceae</taxon>
        <taxon>Parapedobacter</taxon>
    </lineage>
</organism>
<evidence type="ECO:0000313" key="2">
    <source>
        <dbReference type="EMBL" id="SFH90773.1"/>
    </source>
</evidence>
<dbReference type="Proteomes" id="UP000198670">
    <property type="component" value="Unassembled WGS sequence"/>
</dbReference>
<dbReference type="PANTHER" id="PTHR33993">
    <property type="entry name" value="GLYOXALASE-RELATED"/>
    <property type="match status" value="1"/>
</dbReference>
<dbReference type="OrthoDB" id="9804235at2"/>
<proteinExistence type="predicted"/>
<dbReference type="Pfam" id="PF22677">
    <property type="entry name" value="Ble-like_N"/>
    <property type="match status" value="1"/>
</dbReference>
<evidence type="ECO:0000259" key="1">
    <source>
        <dbReference type="PROSITE" id="PS51819"/>
    </source>
</evidence>
<feature type="domain" description="VOC" evidence="1">
    <location>
        <begin position="7"/>
        <end position="134"/>
    </location>
</feature>
<dbReference type="STRING" id="1477437.SAMN05444682_101655"/>
<reference evidence="2 3" key="1">
    <citation type="submission" date="2016-10" db="EMBL/GenBank/DDBJ databases">
        <authorList>
            <person name="de Groot N.N."/>
        </authorList>
    </citation>
    <scope>NUCLEOTIDE SEQUENCE [LARGE SCALE GENOMIC DNA]</scope>
    <source>
        <strain evidence="2 3">RK1</strain>
    </source>
</reference>
<dbReference type="Gene3D" id="3.10.180.10">
    <property type="entry name" value="2,3-Dihydroxybiphenyl 1,2-Dioxygenase, domain 1"/>
    <property type="match status" value="1"/>
</dbReference>
<dbReference type="InterPro" id="IPR037523">
    <property type="entry name" value="VOC_core"/>
</dbReference>
<dbReference type="PANTHER" id="PTHR33993:SF2">
    <property type="entry name" value="VOC DOMAIN-CONTAINING PROTEIN"/>
    <property type="match status" value="1"/>
</dbReference>
<dbReference type="InterPro" id="IPR053863">
    <property type="entry name" value="Glyoxy/Ble-like_N"/>
</dbReference>
<evidence type="ECO:0000313" key="3">
    <source>
        <dbReference type="Proteomes" id="UP000198670"/>
    </source>
</evidence>
<dbReference type="SUPFAM" id="SSF54593">
    <property type="entry name" value="Glyoxalase/Bleomycin resistance protein/Dihydroxybiphenyl dioxygenase"/>
    <property type="match status" value="1"/>
</dbReference>
<dbReference type="EMBL" id="FOQO01000001">
    <property type="protein sequence ID" value="SFH90773.1"/>
    <property type="molecule type" value="Genomic_DNA"/>
</dbReference>
<name>A0A1I3DVV1_9SPHI</name>
<dbReference type="InterPro" id="IPR052164">
    <property type="entry name" value="Anthracycline_SecMetBiosynth"/>
</dbReference>
<dbReference type="PROSITE" id="PS51819">
    <property type="entry name" value="VOC"/>
    <property type="match status" value="1"/>
</dbReference>
<dbReference type="RefSeq" id="WP_090624128.1">
    <property type="nucleotide sequence ID" value="NZ_FOQO01000001.1"/>
</dbReference>